<dbReference type="InterPro" id="IPR002885">
    <property type="entry name" value="PPR_rpt"/>
</dbReference>
<keyword evidence="1" id="KW-0677">Repeat</keyword>
<proteinExistence type="predicted"/>
<dbReference type="PANTHER" id="PTHR24015">
    <property type="entry name" value="OS07G0578800 PROTEIN-RELATED"/>
    <property type="match status" value="1"/>
</dbReference>
<evidence type="ECO:0000256" key="1">
    <source>
        <dbReference type="ARBA" id="ARBA00022737"/>
    </source>
</evidence>
<dbReference type="InterPro" id="IPR046960">
    <property type="entry name" value="PPR_At4g14850-like_plant"/>
</dbReference>
<evidence type="ECO:0000256" key="2">
    <source>
        <dbReference type="PROSITE-ProRule" id="PRU00708"/>
    </source>
</evidence>
<dbReference type="NCBIfam" id="TIGR00756">
    <property type="entry name" value="PPR"/>
    <property type="match status" value="4"/>
</dbReference>
<dbReference type="PANTHER" id="PTHR24015:SF1063">
    <property type="entry name" value="OS12G0156900 PROTEIN"/>
    <property type="match status" value="1"/>
</dbReference>
<dbReference type="EMBL" id="JBJKBG010000009">
    <property type="protein sequence ID" value="KAL3722682.1"/>
    <property type="molecule type" value="Genomic_DNA"/>
</dbReference>
<feature type="repeat" description="PPR" evidence="2">
    <location>
        <begin position="498"/>
        <end position="533"/>
    </location>
</feature>
<feature type="repeat" description="PPR" evidence="2">
    <location>
        <begin position="59"/>
        <end position="93"/>
    </location>
</feature>
<comment type="caution">
    <text evidence="3">The sequence shown here is derived from an EMBL/GenBank/DDBJ whole genome shotgun (WGS) entry which is preliminary data.</text>
</comment>
<dbReference type="Pfam" id="PF01535">
    <property type="entry name" value="PPR"/>
    <property type="match status" value="7"/>
</dbReference>
<evidence type="ECO:0000313" key="4">
    <source>
        <dbReference type="Proteomes" id="UP001634007"/>
    </source>
</evidence>
<organism evidence="3 4">
    <name type="scientific">Eucalyptus globulus</name>
    <name type="common">Tasmanian blue gum</name>
    <dbReference type="NCBI Taxonomy" id="34317"/>
    <lineage>
        <taxon>Eukaryota</taxon>
        <taxon>Viridiplantae</taxon>
        <taxon>Streptophyta</taxon>
        <taxon>Embryophyta</taxon>
        <taxon>Tracheophyta</taxon>
        <taxon>Spermatophyta</taxon>
        <taxon>Magnoliopsida</taxon>
        <taxon>eudicotyledons</taxon>
        <taxon>Gunneridae</taxon>
        <taxon>Pentapetalae</taxon>
        <taxon>rosids</taxon>
        <taxon>malvids</taxon>
        <taxon>Myrtales</taxon>
        <taxon>Myrtaceae</taxon>
        <taxon>Myrtoideae</taxon>
        <taxon>Eucalypteae</taxon>
        <taxon>Eucalyptus</taxon>
    </lineage>
</organism>
<reference evidence="3 4" key="1">
    <citation type="submission" date="2024-11" db="EMBL/GenBank/DDBJ databases">
        <title>Chromosome-level genome assembly of Eucalyptus globulus Labill. provides insights into its genome evolution.</title>
        <authorList>
            <person name="Li X."/>
        </authorList>
    </citation>
    <scope>NUCLEOTIDE SEQUENCE [LARGE SCALE GENOMIC DNA]</scope>
    <source>
        <strain evidence="3">CL2024</strain>
        <tissue evidence="3">Fresh tender leaves</tissue>
    </source>
</reference>
<dbReference type="InterPro" id="IPR011990">
    <property type="entry name" value="TPR-like_helical_dom_sf"/>
</dbReference>
<evidence type="ECO:0000313" key="3">
    <source>
        <dbReference type="EMBL" id="KAL3722682.1"/>
    </source>
</evidence>
<name>A0ABD3J5B9_EUCGL</name>
<feature type="repeat" description="PPR" evidence="2">
    <location>
        <begin position="463"/>
        <end position="497"/>
    </location>
</feature>
<dbReference type="Pfam" id="PF20431">
    <property type="entry name" value="E_motif"/>
    <property type="match status" value="1"/>
</dbReference>
<dbReference type="Pfam" id="PF13041">
    <property type="entry name" value="PPR_2"/>
    <property type="match status" value="1"/>
</dbReference>
<evidence type="ECO:0008006" key="5">
    <source>
        <dbReference type="Google" id="ProtNLM"/>
    </source>
</evidence>
<accession>A0ABD3J5B9</accession>
<feature type="repeat" description="PPR" evidence="2">
    <location>
        <begin position="159"/>
        <end position="193"/>
    </location>
</feature>
<dbReference type="Gene3D" id="1.25.40.10">
    <property type="entry name" value="Tetratricopeptide repeat domain"/>
    <property type="match status" value="5"/>
</dbReference>
<sequence length="649" mass="71097">MIFRSNRIRFQLKNICTHCPPSVSSVANHYECTKILSSHFKLGNIGEAEKLFEKIPDKDVVSWSIMVHGYAKNGYRERSMEAFSRMRMSGVVPNSFTMVGVVVGVAGFGDSWLQCVHGLIVKNGQEDNLIVGTAILDAYAKCRNIGGSYKVFQGLRNPGLISFNAAITGFVYNDLFKEALVLFNQLRTVGIVPSIATMVSIVQACAALGSLQLDSVHSLIMKVGLLSHLSVNNSILNMYSSFLDLSGATKLFCLMGNKDIISWSTMMSLYIRLERATDVMKLFHEMRDAGANPDEVVVINLISACVLLGDSTKGRQVHAQVIVCGFANEVSVMNSLVSMYSKCGQLDLSRMVFDHTSQKTVISWTAIISGCAHFGRPQEALCLWVRAREEESFRLDSISLVGVLVASAELAALDLCEQLHCHAFGSGLLPCRAVQNSLISAYSKCGVMEPALCAFEEMGCLRDIVSWNVILKGYGVNGAGETAVNFYNDLRMQGVDPDSATYLIVLNACSHAGLVEDGLRIFNQMVEESRIRPHEQHLRCLVDLLARAGCLSVAHGFANNVLDQVGPDVWKALLSGCLVHGNVELAELAARRLSKHEMRKWDQVVLLSNVYASAGRFKDAEVLRSSMENKDLTKNKAVSAIHGMAIDFG</sequence>
<dbReference type="FunFam" id="1.25.40.10:FF:000090">
    <property type="entry name" value="Pentatricopeptide repeat-containing protein, chloroplastic"/>
    <property type="match status" value="1"/>
</dbReference>
<dbReference type="Proteomes" id="UP001634007">
    <property type="component" value="Unassembled WGS sequence"/>
</dbReference>
<protein>
    <recommendedName>
        <fullName evidence="5">Pentatricopeptide repeat-containing protein</fullName>
    </recommendedName>
</protein>
<keyword evidence="4" id="KW-1185">Reference proteome</keyword>
<dbReference type="PROSITE" id="PS51375">
    <property type="entry name" value="PPR"/>
    <property type="match status" value="5"/>
</dbReference>
<dbReference type="InterPro" id="IPR046848">
    <property type="entry name" value="E_motif"/>
</dbReference>
<dbReference type="AlphaFoldDB" id="A0ABD3J5B9"/>
<feature type="repeat" description="PPR" evidence="2">
    <location>
        <begin position="259"/>
        <end position="293"/>
    </location>
</feature>
<gene>
    <name evidence="3" type="ORF">ACJRO7_034971</name>
</gene>